<sequence>MSDSPVAFINTFAPTSTSFNTMAPRETVVIEASPPSYPGSNYGTVEVHHHHHHSLRMRARRSSSCCRAMLITIILLFFMAAFSAVCFVAWNFYNLSECEKTRMPWEKPCKDWLGKDSVGWWWFRKDTHNRGGVSSG</sequence>
<dbReference type="AlphaFoldDB" id="A0A6A5WEI3"/>
<keyword evidence="1" id="KW-0472">Membrane</keyword>
<organism evidence="2 3">
    <name type="scientific">Amniculicola lignicola CBS 123094</name>
    <dbReference type="NCBI Taxonomy" id="1392246"/>
    <lineage>
        <taxon>Eukaryota</taxon>
        <taxon>Fungi</taxon>
        <taxon>Dikarya</taxon>
        <taxon>Ascomycota</taxon>
        <taxon>Pezizomycotina</taxon>
        <taxon>Dothideomycetes</taxon>
        <taxon>Pleosporomycetidae</taxon>
        <taxon>Pleosporales</taxon>
        <taxon>Amniculicolaceae</taxon>
        <taxon>Amniculicola</taxon>
    </lineage>
</organism>
<keyword evidence="1" id="KW-0812">Transmembrane</keyword>
<proteinExistence type="predicted"/>
<evidence type="ECO:0008006" key="4">
    <source>
        <dbReference type="Google" id="ProtNLM"/>
    </source>
</evidence>
<gene>
    <name evidence="2" type="ORF">P154DRAFT_575987</name>
</gene>
<keyword evidence="1" id="KW-1133">Transmembrane helix</keyword>
<reference evidence="2" key="1">
    <citation type="journal article" date="2020" name="Stud. Mycol.">
        <title>101 Dothideomycetes genomes: a test case for predicting lifestyles and emergence of pathogens.</title>
        <authorList>
            <person name="Haridas S."/>
            <person name="Albert R."/>
            <person name="Binder M."/>
            <person name="Bloem J."/>
            <person name="Labutti K."/>
            <person name="Salamov A."/>
            <person name="Andreopoulos B."/>
            <person name="Baker S."/>
            <person name="Barry K."/>
            <person name="Bills G."/>
            <person name="Bluhm B."/>
            <person name="Cannon C."/>
            <person name="Castanera R."/>
            <person name="Culley D."/>
            <person name="Daum C."/>
            <person name="Ezra D."/>
            <person name="Gonzalez J."/>
            <person name="Henrissat B."/>
            <person name="Kuo A."/>
            <person name="Liang C."/>
            <person name="Lipzen A."/>
            <person name="Lutzoni F."/>
            <person name="Magnuson J."/>
            <person name="Mondo S."/>
            <person name="Nolan M."/>
            <person name="Ohm R."/>
            <person name="Pangilinan J."/>
            <person name="Park H.-J."/>
            <person name="Ramirez L."/>
            <person name="Alfaro M."/>
            <person name="Sun H."/>
            <person name="Tritt A."/>
            <person name="Yoshinaga Y."/>
            <person name="Zwiers L.-H."/>
            <person name="Turgeon B."/>
            <person name="Goodwin S."/>
            <person name="Spatafora J."/>
            <person name="Crous P."/>
            <person name="Grigoriev I."/>
        </authorList>
    </citation>
    <scope>NUCLEOTIDE SEQUENCE</scope>
    <source>
        <strain evidence="2">CBS 123094</strain>
    </source>
</reference>
<dbReference type="EMBL" id="ML977589">
    <property type="protein sequence ID" value="KAF2000303.1"/>
    <property type="molecule type" value="Genomic_DNA"/>
</dbReference>
<accession>A0A6A5WEI3</accession>
<keyword evidence="3" id="KW-1185">Reference proteome</keyword>
<protein>
    <recommendedName>
        <fullName evidence="4">Transmembrane protein</fullName>
    </recommendedName>
</protein>
<name>A0A6A5WEI3_9PLEO</name>
<dbReference type="Proteomes" id="UP000799779">
    <property type="component" value="Unassembled WGS sequence"/>
</dbReference>
<evidence type="ECO:0000313" key="2">
    <source>
        <dbReference type="EMBL" id="KAF2000303.1"/>
    </source>
</evidence>
<evidence type="ECO:0000256" key="1">
    <source>
        <dbReference type="SAM" id="Phobius"/>
    </source>
</evidence>
<evidence type="ECO:0000313" key="3">
    <source>
        <dbReference type="Proteomes" id="UP000799779"/>
    </source>
</evidence>
<feature type="transmembrane region" description="Helical" evidence="1">
    <location>
        <begin position="68"/>
        <end position="93"/>
    </location>
</feature>
<dbReference type="OrthoDB" id="3920320at2759"/>